<feature type="region of interest" description="Disordered" evidence="1">
    <location>
        <begin position="201"/>
        <end position="242"/>
    </location>
</feature>
<proteinExistence type="predicted"/>
<feature type="region of interest" description="Disordered" evidence="1">
    <location>
        <begin position="117"/>
        <end position="147"/>
    </location>
</feature>
<feature type="compositionally biased region" description="Low complexity" evidence="1">
    <location>
        <begin position="431"/>
        <end position="443"/>
    </location>
</feature>
<keyword evidence="3" id="KW-1185">Reference proteome</keyword>
<reference evidence="2 3" key="1">
    <citation type="submission" date="2021-02" db="EMBL/GenBank/DDBJ databases">
        <title>Leishmania (Mundinia) enrietti genome sequencing and assembly.</title>
        <authorList>
            <person name="Almutairi H."/>
            <person name="Gatherer D."/>
        </authorList>
    </citation>
    <scope>NUCLEOTIDE SEQUENCE [LARGE SCALE GENOMIC DNA]</scope>
    <source>
        <strain evidence="2">CUR178</strain>
    </source>
</reference>
<evidence type="ECO:0000313" key="3">
    <source>
        <dbReference type="Proteomes" id="UP000674179"/>
    </source>
</evidence>
<sequence length="443" mass="47931">MTASRGGDLDSICSLSSSENSPRCRGQPNERLLDLLTRPPERGGYGGRLNYAGFATLAASLGWNQEDMDDCWYDIVMGEPCAEAVDMARVAECVCSYCLASPLPILERHTTTQLIAAEPATPPRPKHSSKEPSTTVLLSPPTPPPRAVEALASIFPEVGKAERARTAAPSPPLASPPPASPTRRRTDVNAFPRYAVKTVSSEQKKMCLQPRHQSHRSQVGPGAAHSPRRASPAPAAPRVSRHAGDTVFFRLYEEGMEQRRRRASVKPVEEATAECTFQPHITPHATKVPDTKSVQYNRPTLSYFAKLTGQETRQDAEGGAPETPRVTYHPAPGPSSSVPTGYVEGVARLRGYIASRYAHASFESSLRGKPLTDVASLVEAPILRLPVTVGGVTDSVDVRLASPEIHTSLGRRRTAGRERLSSRQQGEGRQASSPSPSRARFHS</sequence>
<evidence type="ECO:0000313" key="2">
    <source>
        <dbReference type="EMBL" id="KAG5483671.1"/>
    </source>
</evidence>
<feature type="region of interest" description="Disordered" evidence="1">
    <location>
        <begin position="161"/>
        <end position="189"/>
    </location>
</feature>
<dbReference type="KEGG" id="lenr:94175477"/>
<protein>
    <submittedName>
        <fullName evidence="2">Uncharacterized protein</fullName>
    </submittedName>
</protein>
<feature type="region of interest" description="Disordered" evidence="1">
    <location>
        <begin position="310"/>
        <end position="339"/>
    </location>
</feature>
<dbReference type="OrthoDB" id="249326at2759"/>
<dbReference type="EMBL" id="JAFHKP010000012">
    <property type="protein sequence ID" value="KAG5483671.1"/>
    <property type="molecule type" value="Genomic_DNA"/>
</dbReference>
<feature type="compositionally biased region" description="Pro residues" evidence="1">
    <location>
        <begin position="169"/>
        <end position="180"/>
    </location>
</feature>
<dbReference type="Proteomes" id="UP000674179">
    <property type="component" value="Chromosome 12"/>
</dbReference>
<organism evidence="2 3">
    <name type="scientific">Leishmania enriettii</name>
    <dbReference type="NCBI Taxonomy" id="5663"/>
    <lineage>
        <taxon>Eukaryota</taxon>
        <taxon>Discoba</taxon>
        <taxon>Euglenozoa</taxon>
        <taxon>Kinetoplastea</taxon>
        <taxon>Metakinetoplastina</taxon>
        <taxon>Trypanosomatida</taxon>
        <taxon>Trypanosomatidae</taxon>
        <taxon>Leishmaniinae</taxon>
        <taxon>Leishmania</taxon>
    </lineage>
</organism>
<evidence type="ECO:0000256" key="1">
    <source>
        <dbReference type="SAM" id="MobiDB-lite"/>
    </source>
</evidence>
<feature type="region of interest" description="Disordered" evidence="1">
    <location>
        <begin position="1"/>
        <end position="27"/>
    </location>
</feature>
<name>A0A836HSZ8_LEIEN</name>
<dbReference type="GeneID" id="94175477"/>
<feature type="region of interest" description="Disordered" evidence="1">
    <location>
        <begin position="404"/>
        <end position="443"/>
    </location>
</feature>
<gene>
    <name evidence="2" type="ORF">CUR178_08338</name>
</gene>
<accession>A0A836HSZ8</accession>
<comment type="caution">
    <text evidence="2">The sequence shown here is derived from an EMBL/GenBank/DDBJ whole genome shotgun (WGS) entry which is preliminary data.</text>
</comment>
<dbReference type="RefSeq" id="XP_067694888.1">
    <property type="nucleotide sequence ID" value="XM_067839967.1"/>
</dbReference>
<dbReference type="AlphaFoldDB" id="A0A836HSZ8"/>
<feature type="compositionally biased region" description="Low complexity" evidence="1">
    <location>
        <begin position="223"/>
        <end position="238"/>
    </location>
</feature>